<proteinExistence type="inferred from homology"/>
<accession>A0ABQ9F1V2</accession>
<organism evidence="4 5">
    <name type="scientific">Tegillarca granosa</name>
    <name type="common">Malaysian cockle</name>
    <name type="synonym">Anadara granosa</name>
    <dbReference type="NCBI Taxonomy" id="220873"/>
    <lineage>
        <taxon>Eukaryota</taxon>
        <taxon>Metazoa</taxon>
        <taxon>Spiralia</taxon>
        <taxon>Lophotrochozoa</taxon>
        <taxon>Mollusca</taxon>
        <taxon>Bivalvia</taxon>
        <taxon>Autobranchia</taxon>
        <taxon>Pteriomorphia</taxon>
        <taxon>Arcoida</taxon>
        <taxon>Arcoidea</taxon>
        <taxon>Arcidae</taxon>
        <taxon>Tegillarca</taxon>
    </lineage>
</organism>
<keyword evidence="5" id="KW-1185">Reference proteome</keyword>
<dbReference type="InterPro" id="IPR051506">
    <property type="entry name" value="ATOS_Transcription_Regulators"/>
</dbReference>
<comment type="similarity">
    <text evidence="1">Belongs to the ATOS family.</text>
</comment>
<feature type="region of interest" description="Disordered" evidence="2">
    <location>
        <begin position="336"/>
        <end position="369"/>
    </location>
</feature>
<comment type="caution">
    <text evidence="4">The sequence shown here is derived from an EMBL/GenBank/DDBJ whole genome shotgun (WGS) entry which is preliminary data.</text>
</comment>
<protein>
    <recommendedName>
        <fullName evidence="3">Atos-like conserved domain-containing protein</fullName>
    </recommendedName>
</protein>
<evidence type="ECO:0000259" key="3">
    <source>
        <dbReference type="SMART" id="SM01177"/>
    </source>
</evidence>
<name>A0ABQ9F1V2_TEGGR</name>
<feature type="compositionally biased region" description="Polar residues" evidence="2">
    <location>
        <begin position="463"/>
        <end position="479"/>
    </location>
</feature>
<dbReference type="Pfam" id="PF13889">
    <property type="entry name" value="Chromosome_seg"/>
    <property type="match status" value="1"/>
</dbReference>
<dbReference type="InterPro" id="IPR033473">
    <property type="entry name" value="Atos-like_C"/>
</dbReference>
<evidence type="ECO:0000313" key="5">
    <source>
        <dbReference type="Proteomes" id="UP001217089"/>
    </source>
</evidence>
<dbReference type="Pfam" id="PF13915">
    <property type="entry name" value="DUF4210"/>
    <property type="match status" value="1"/>
</dbReference>
<evidence type="ECO:0000313" key="4">
    <source>
        <dbReference type="EMBL" id="KAJ8311376.1"/>
    </source>
</evidence>
<dbReference type="InterPro" id="IPR025261">
    <property type="entry name" value="Atos-like_cons_dom"/>
</dbReference>
<dbReference type="Proteomes" id="UP001217089">
    <property type="component" value="Unassembled WGS sequence"/>
</dbReference>
<dbReference type="SMART" id="SM01177">
    <property type="entry name" value="DUF4210"/>
    <property type="match status" value="1"/>
</dbReference>
<evidence type="ECO:0000256" key="1">
    <source>
        <dbReference type="ARBA" id="ARBA00034497"/>
    </source>
</evidence>
<sequence length="819" mass="92014">MCRYLGRMKPEKAFLLDVRHVLKTSKLYAPGESVSHTFSDKQETHTFPVADLSHVAVRVAVTSLPRQEMVPHVNCRDEENAKGASQLCKMSVHRKTDREKELSYKFQQESPKSMTIDHVSEFIKKEDRKYNVVRTIPKTDSPKFAKDVPQQTIPKTMMHKPPTGRSQKFDFPKTIDFEKDSQKNVLDNLTLLEKGESKSHQTVKVKQNPKDMFREKPLVFPQQEAFGSGIMGGMKRLPSPKVLFTSSNNRGPQTFYKKRHIDLGQPGDKSENLEEKVMTGKLKDLVQPLNAEEIEAYLSSLSHRNTGTGKAGMETSLDNIPLTKCKFYIGENNSEKDKKTKFEGSDECKPDLDSSFIGTSTAKNTQEESKFTFNKPEQNIHHQDSNNDPLVRNLFLKSFSEPGPSFEHLELSEENQSVQVDPERELPSQIDGYQSKQSLKLAGKISNGNSPEDGELSDGEGSSYDSTPTNSLSETNGVMTSSCGLKDKIDFGVSSGLSSRELTPTIELETKYENKKCDNNLEKKFSTMTINSCAKASLSSLNNFQQNIENRKTELKTSCDSSQTQDYSGNLQGPKDLSLCKKLLTKELQKNLQNAPVKRKSTGRFDYDSSLISARAIKNALSCSKLVLQSESRTDKEDNPKVLSTSAPASTNCLLGNFEESVLNGRIEPVGVVEGFKAEIGAGGAFCPKHLKLPVTAYFFQLSDDNAPSPYLTLFNPNKTVVKMFVVMYDLSDMPPNCQTFLRQRTVYMPVDPNSCEPSYLRYLVHLRFASSKSGKVYLHTDIRLIFARDKFEFDPKVANYELRSFTEGPQNPKFSPKR</sequence>
<dbReference type="EMBL" id="JARBDR010000496">
    <property type="protein sequence ID" value="KAJ8311376.1"/>
    <property type="molecule type" value="Genomic_DNA"/>
</dbReference>
<feature type="domain" description="Atos-like conserved" evidence="3">
    <location>
        <begin position="654"/>
        <end position="712"/>
    </location>
</feature>
<feature type="compositionally biased region" description="Basic and acidic residues" evidence="2">
    <location>
        <begin position="336"/>
        <end position="352"/>
    </location>
</feature>
<evidence type="ECO:0000256" key="2">
    <source>
        <dbReference type="SAM" id="MobiDB-lite"/>
    </source>
</evidence>
<gene>
    <name evidence="4" type="ORF">KUTeg_010731</name>
</gene>
<feature type="region of interest" description="Disordered" evidence="2">
    <location>
        <begin position="405"/>
        <end position="479"/>
    </location>
</feature>
<dbReference type="PANTHER" id="PTHR13199">
    <property type="entry name" value="GH03947P"/>
    <property type="match status" value="1"/>
</dbReference>
<reference evidence="4 5" key="1">
    <citation type="submission" date="2022-12" db="EMBL/GenBank/DDBJ databases">
        <title>Chromosome-level genome of Tegillarca granosa.</title>
        <authorList>
            <person name="Kim J."/>
        </authorList>
    </citation>
    <scope>NUCLEOTIDE SEQUENCE [LARGE SCALE GENOMIC DNA]</scope>
    <source>
        <strain evidence="4">Teg-2019</strain>
        <tissue evidence="4">Adductor muscle</tissue>
    </source>
</reference>
<dbReference type="PANTHER" id="PTHR13199:SF11">
    <property type="entry name" value="PROTEIN ATOSSA"/>
    <property type="match status" value="1"/>
</dbReference>